<dbReference type="InterPro" id="IPR013087">
    <property type="entry name" value="Znf_C2H2_type"/>
</dbReference>
<dbReference type="InterPro" id="IPR036691">
    <property type="entry name" value="Endo/exonu/phosph_ase_sf"/>
</dbReference>
<dbReference type="Proteomes" id="UP000186817">
    <property type="component" value="Unassembled WGS sequence"/>
</dbReference>
<organism evidence="3 4">
    <name type="scientific">Symbiodinium microadriaticum</name>
    <name type="common">Dinoflagellate</name>
    <name type="synonym">Zooxanthella microadriatica</name>
    <dbReference type="NCBI Taxonomy" id="2951"/>
    <lineage>
        <taxon>Eukaryota</taxon>
        <taxon>Sar</taxon>
        <taxon>Alveolata</taxon>
        <taxon>Dinophyceae</taxon>
        <taxon>Suessiales</taxon>
        <taxon>Symbiodiniaceae</taxon>
        <taxon>Symbiodinium</taxon>
    </lineage>
</organism>
<keyword evidence="3" id="KW-0808">Transferase</keyword>
<dbReference type="SUPFAM" id="SSF56219">
    <property type="entry name" value="DNase I-like"/>
    <property type="match status" value="1"/>
</dbReference>
<reference evidence="3 4" key="1">
    <citation type="submission" date="2016-02" db="EMBL/GenBank/DDBJ databases">
        <title>Genome analysis of coral dinoflagellate symbionts highlights evolutionary adaptations to a symbiotic lifestyle.</title>
        <authorList>
            <person name="Aranda M."/>
            <person name="Li Y."/>
            <person name="Liew Y.J."/>
            <person name="Baumgarten S."/>
            <person name="Simakov O."/>
            <person name="Wilson M."/>
            <person name="Piel J."/>
            <person name="Ashoor H."/>
            <person name="Bougouffa S."/>
            <person name="Bajic V.B."/>
            <person name="Ryu T."/>
            <person name="Ravasi T."/>
            <person name="Bayer T."/>
            <person name="Micklem G."/>
            <person name="Kim H."/>
            <person name="Bhak J."/>
            <person name="Lajeunesse T.C."/>
            <person name="Voolstra C.R."/>
        </authorList>
    </citation>
    <scope>NUCLEOTIDE SEQUENCE [LARGE SCALE GENOMIC DNA]</scope>
    <source>
        <strain evidence="3 4">CCMP2467</strain>
    </source>
</reference>
<dbReference type="InterPro" id="IPR000477">
    <property type="entry name" value="RT_dom"/>
</dbReference>
<proteinExistence type="predicted"/>
<evidence type="ECO:0000259" key="2">
    <source>
        <dbReference type="PROSITE" id="PS50878"/>
    </source>
</evidence>
<feature type="region of interest" description="Disordered" evidence="1">
    <location>
        <begin position="1338"/>
        <end position="1390"/>
    </location>
</feature>
<dbReference type="PANTHER" id="PTHR19446">
    <property type="entry name" value="REVERSE TRANSCRIPTASES"/>
    <property type="match status" value="1"/>
</dbReference>
<dbReference type="PROSITE" id="PS00028">
    <property type="entry name" value="ZINC_FINGER_C2H2_1"/>
    <property type="match status" value="1"/>
</dbReference>
<evidence type="ECO:0000256" key="1">
    <source>
        <dbReference type="SAM" id="MobiDB-lite"/>
    </source>
</evidence>
<comment type="caution">
    <text evidence="3">The sequence shown here is derived from an EMBL/GenBank/DDBJ whole genome shotgun (WGS) entry which is preliminary data.</text>
</comment>
<gene>
    <name evidence="3" type="primary">pol</name>
    <name evidence="3" type="ORF">AK812_SmicGene10781</name>
</gene>
<dbReference type="Gene3D" id="3.60.10.10">
    <property type="entry name" value="Endonuclease/exonuclease/phosphatase"/>
    <property type="match status" value="1"/>
</dbReference>
<feature type="compositionally biased region" description="Polar residues" evidence="1">
    <location>
        <begin position="63"/>
        <end position="72"/>
    </location>
</feature>
<accession>A0A1Q9EEV8</accession>
<sequence length="1614" mass="180783">MDTRADVSNDDGATLLEIEDLEEVSEGGHRFFARVQGEKWWAHPGKWFNNWLISTSLGTDVNIGPTGSTRRPTNGAHGEEGDSPHPRRGSIADYRLLGGQLTPHLQILSWNASGLSSAMFQEFMAWCDTSTDLDAIIIQETHWHDTSDFYTGPWLAMHTSGRHTTEEHGRCSGILFLLHRRRFQDPRLLDILPGRLALVQATSKTTQLPVSIIGVYQHVWRSHLTTARNLELRRNLWEHLDRQLLLIPQRHHLLICGDFNSTVSPDPPVVGCSVLKGTTQPDSDLSALLHKHSLSVLNTWNTRAAGTFYSPQGHTQIDYIITRQRTAHLQAKSAHPDHAFPVGGGRLSGHYPIRAQLPLQTFRSSPSQDGPAVPTIDLTALQTAVCQASPEAQAMQASVAQRLQQVDVTNLASTHKHVNRILLEAAAAAFPRQPVPDNRVSAQPAFRISASSVWQLYHDFKKPRACTPWAIFTKWKLAAAFARASKALRKQSHRLKKQFYESQVDLAEQAALRSDQRSLFLIIKRLSPKSRNIACRLRGDDGRLLNGPEQLQHIVAYGNKTFAAKDDDPPSTPLLAAPTISAQDLTAEFGKLGLSKAVPRHIAPAAVWKLCSHELGVVLSQALTHHLQPGNLGELDEDWKSSYVVWIPKPGKPQLDVSSLRPIGLSSPASKALAGSLRHHLLRGLEPALRMTPQFAYAKHRGTADALLRAHMHFEAVAKLVQDTQCTRFQKQAGGRERSAVGGLGLSLDLSKAFDGVTRAHLYRSMAQHGVPPDIITIIQQLHFRAQYVYQVGQHTGYTTTSNGIKQGCVIAPYLWNYFSLAFLSMLREHRDEAWIRQVLTLFADDVWGAWELRTAQDLTRAVADISLILETLETLDMTINYNKTAILFKLVGKDAKRLRQEHTFMKAGQLHLKLIVHGRECGIPIKEQHEYLGTIVTYRHRLQRNMQHRLKTCTARYQGLRKLLNGSHHLAVHHRLRLWQACICTSAMYAQHIVGVTSSTLAALTVTLTRHLRAILRIPAHLTHVTTGEVWRQAALPMPGWMVQTTQQHFLSKLIHHATHSPDITTTTQVMEHLKRQAARLDATLMEAAAGLAKAPPQTPAVSCPFCQETFVTENAMRVHCGLKHESKPQHSTRTPTVFRPELHSKAGMPACQLCERQFWRWAHLVAHIESGACKCLGGDSAVRAPLPADNTPADIKLPPTAGLGLFEEENAPNMPLVRRSAFQRSLDSWEKWLQHSAVRLELTQHCVLCHFWVADFRHMKQHLNKAHPHEMTNLLPGSLSLCASFKSQLRRGSGCIVLPLLTARMYGHEQDFAINEEAAIFANCWPAAPEFLLSPTASLSPDHRSQKRPRPNQPPRWPGQRPPSYQGHRGHPFGSSSYGPSRPPHHQDPLRLLTRVVLQQEQTISRLRHDKGFVLFMRQGEDGTLGALMRVAKEWNSKKSQADQTVRSPLRTVLLSSMVSTLLKLAQQAVATEENKQKMITAEWLTTSSEWTYRTWNPSERRLVVDTTKSPLQHAEIVRILNYLLEHLTGEAIQRFNSTVTLPKLEQQGANIATFALEVSLRGQAAAEIYRHFERLCGSAIMSLIGVSMKKDTLPQTPAAKQLANLFYQRHR</sequence>
<dbReference type="OrthoDB" id="409048at2759"/>
<dbReference type="InterPro" id="IPR005135">
    <property type="entry name" value="Endo/exonuclease/phosphatase"/>
</dbReference>
<dbReference type="EMBL" id="LSRX01000171">
    <property type="protein sequence ID" value="OLQ05950.1"/>
    <property type="molecule type" value="Genomic_DNA"/>
</dbReference>
<keyword evidence="3" id="KW-0548">Nucleotidyltransferase</keyword>
<evidence type="ECO:0000313" key="3">
    <source>
        <dbReference type="EMBL" id="OLQ05950.1"/>
    </source>
</evidence>
<feature type="domain" description="Reverse transcriptase" evidence="2">
    <location>
        <begin position="628"/>
        <end position="937"/>
    </location>
</feature>
<dbReference type="GO" id="GO:0003964">
    <property type="term" value="F:RNA-directed DNA polymerase activity"/>
    <property type="evidence" value="ECO:0007669"/>
    <property type="project" value="UniProtKB-KW"/>
</dbReference>
<keyword evidence="4" id="KW-1185">Reference proteome</keyword>
<feature type="compositionally biased region" description="Pro residues" evidence="1">
    <location>
        <begin position="1353"/>
        <end position="1363"/>
    </location>
</feature>
<dbReference type="Pfam" id="PF00078">
    <property type="entry name" value="RVT_1"/>
    <property type="match status" value="1"/>
</dbReference>
<dbReference type="Pfam" id="PF03372">
    <property type="entry name" value="Exo_endo_phos"/>
    <property type="match status" value="1"/>
</dbReference>
<dbReference type="PROSITE" id="PS50878">
    <property type="entry name" value="RT_POL"/>
    <property type="match status" value="1"/>
</dbReference>
<evidence type="ECO:0000313" key="4">
    <source>
        <dbReference type="Proteomes" id="UP000186817"/>
    </source>
</evidence>
<keyword evidence="3" id="KW-0695">RNA-directed DNA polymerase</keyword>
<protein>
    <submittedName>
        <fullName evidence="3">RNA-directed DNA polymerase from mobile element jockey</fullName>
    </submittedName>
</protein>
<feature type="region of interest" description="Disordered" evidence="1">
    <location>
        <begin position="63"/>
        <end position="89"/>
    </location>
</feature>
<dbReference type="SMART" id="SM00355">
    <property type="entry name" value="ZnF_C2H2"/>
    <property type="match status" value="3"/>
</dbReference>
<name>A0A1Q9EEV8_SYMMI</name>